<dbReference type="EMBL" id="GG680918">
    <property type="protein sequence ID" value="EER05513.1"/>
    <property type="molecule type" value="Genomic_DNA"/>
</dbReference>
<evidence type="ECO:0000313" key="1">
    <source>
        <dbReference type="EMBL" id="EER05513.1"/>
    </source>
</evidence>
<reference evidence="1 2" key="1">
    <citation type="submission" date="2008-07" db="EMBL/GenBank/DDBJ databases">
        <authorList>
            <person name="El-Sayed N."/>
            <person name="Caler E."/>
            <person name="Inman J."/>
            <person name="Amedeo P."/>
            <person name="Hass B."/>
            <person name="Wortman J."/>
        </authorList>
    </citation>
    <scope>NUCLEOTIDE SEQUENCE [LARGE SCALE GENOMIC DNA]</scope>
    <source>
        <strain evidence="2">ATCC 50983 / TXsc</strain>
    </source>
</reference>
<evidence type="ECO:0000313" key="2">
    <source>
        <dbReference type="Proteomes" id="UP000007800"/>
    </source>
</evidence>
<sequence>MDFGNVSRHKAYVEPQDYPLNAAAFAYTKARENLGLRDVDFKEATARVG</sequence>
<dbReference type="Proteomes" id="UP000007800">
    <property type="component" value="Unassembled WGS sequence"/>
</dbReference>
<dbReference type="InParanoid" id="C5LC30"/>
<accession>C5LC30</accession>
<dbReference type="AlphaFoldDB" id="C5LC30"/>
<keyword evidence="2" id="KW-1185">Reference proteome</keyword>
<gene>
    <name evidence="1" type="ORF">Pmar_PMAR011537</name>
</gene>
<organism evidence="2">
    <name type="scientific">Perkinsus marinus (strain ATCC 50983 / TXsc)</name>
    <dbReference type="NCBI Taxonomy" id="423536"/>
    <lineage>
        <taxon>Eukaryota</taxon>
        <taxon>Sar</taxon>
        <taxon>Alveolata</taxon>
        <taxon>Perkinsozoa</taxon>
        <taxon>Perkinsea</taxon>
        <taxon>Perkinsida</taxon>
        <taxon>Perkinsidae</taxon>
        <taxon>Perkinsus</taxon>
    </lineage>
</organism>
<name>C5LC30_PERM5</name>
<dbReference type="GeneID" id="9042035"/>
<protein>
    <submittedName>
        <fullName evidence="1">Uncharacterized protein</fullName>
    </submittedName>
</protein>
<dbReference type="RefSeq" id="XP_002773697.1">
    <property type="nucleotide sequence ID" value="XM_002773651.1"/>
</dbReference>
<proteinExistence type="predicted"/>